<dbReference type="EMBL" id="JAGGJC010000001">
    <property type="protein sequence ID" value="MDN7129243.1"/>
    <property type="molecule type" value="Genomic_DNA"/>
</dbReference>
<evidence type="ECO:0000313" key="3">
    <source>
        <dbReference type="Proteomes" id="UP001169491"/>
    </source>
</evidence>
<evidence type="ECO:0000313" key="1">
    <source>
        <dbReference type="EMBL" id="MDN7124466.1"/>
    </source>
</evidence>
<proteinExistence type="predicted"/>
<dbReference type="Proteomes" id="UP001169491">
    <property type="component" value="Unassembled WGS sequence"/>
</dbReference>
<evidence type="ECO:0000313" key="4">
    <source>
        <dbReference type="Proteomes" id="UP001169492"/>
    </source>
</evidence>
<organism evidence="1 4">
    <name type="scientific">Pseudidiomarina terrestris</name>
    <dbReference type="NCBI Taxonomy" id="2820060"/>
    <lineage>
        <taxon>Bacteria</taxon>
        <taxon>Pseudomonadati</taxon>
        <taxon>Pseudomonadota</taxon>
        <taxon>Gammaproteobacteria</taxon>
        <taxon>Alteromonadales</taxon>
        <taxon>Idiomarinaceae</taxon>
        <taxon>Pseudidiomarina</taxon>
    </lineage>
</organism>
<accession>A0AAW7QWA0</accession>
<comment type="caution">
    <text evidence="1">The sequence shown here is derived from an EMBL/GenBank/DDBJ whole genome shotgun (WGS) entry which is preliminary data.</text>
</comment>
<protein>
    <submittedName>
        <fullName evidence="1">Type II secretion system protein</fullName>
    </submittedName>
</protein>
<dbReference type="AlphaFoldDB" id="A0AAW7QWA0"/>
<dbReference type="RefSeq" id="WP_301774426.1">
    <property type="nucleotide sequence ID" value="NZ_JAGGJB010000003.1"/>
</dbReference>
<name>A0AAW7QWA0_9GAMM</name>
<dbReference type="Proteomes" id="UP001169492">
    <property type="component" value="Unassembled WGS sequence"/>
</dbReference>
<gene>
    <name evidence="1" type="ORF">J6I90_06195</name>
    <name evidence="2" type="ORF">J6I92_05110</name>
</gene>
<evidence type="ECO:0000313" key="2">
    <source>
        <dbReference type="EMBL" id="MDN7129243.1"/>
    </source>
</evidence>
<dbReference type="EMBL" id="JAGGJB010000003">
    <property type="protein sequence ID" value="MDN7124466.1"/>
    <property type="molecule type" value="Genomic_DNA"/>
</dbReference>
<keyword evidence="3" id="KW-1185">Reference proteome</keyword>
<reference evidence="3 4" key="1">
    <citation type="submission" date="2021-03" db="EMBL/GenBank/DDBJ databases">
        <title>Pseudidiomarina terrestris, a new bacterium isolated from saline soil.</title>
        <authorList>
            <person name="Galisteo C."/>
            <person name="De La Haba R."/>
            <person name="Sanchez-Porro C."/>
            <person name="Ventosa A."/>
        </authorList>
    </citation>
    <scope>NUCLEOTIDE SEQUENCE [LARGE SCALE GENOMIC DNA]</scope>
    <source>
        <strain evidence="1 4">1APP75-32.1</strain>
        <strain evidence="3">1APR75-15</strain>
        <strain evidence="2">1ASR75-15</strain>
    </source>
</reference>
<sequence>MHKQQGMALFQVLLMVAIISVLLLVMSQQTRSSIERAQAMQDQAELQLALESSANYVDALLLSNDWLIARNQPDHPLAGINFYNYPQTLRLPERAAYRPLGSRVTVQMQNEGSLLNVNFETVKLRQLLLNLGVNSTRVDIMITELRNWIQEPGQLFFQSFSDLAHLEHWDMQDVELIEPYTTLFADVLNPAWSPDEVLAILLTQGQADTIQALRKSNENAVGMLQEFIELRDALNSDIFPGRQQRMRITAEPEGLQLYRRIDYRSRHPIPLRLHAKHFQHVQ</sequence>